<keyword evidence="1" id="KW-0547">Nucleotide-binding</keyword>
<feature type="compositionally biased region" description="Low complexity" evidence="3">
    <location>
        <begin position="208"/>
        <end position="220"/>
    </location>
</feature>
<protein>
    <submittedName>
        <fullName evidence="6">DEAD/DEAH box helicase</fullName>
    </submittedName>
</protein>
<dbReference type="Gene3D" id="3.30.40.10">
    <property type="entry name" value="Zinc/RING finger domain, C3HC4 (zinc finger)"/>
    <property type="match status" value="1"/>
</dbReference>
<feature type="compositionally biased region" description="Polar residues" evidence="3">
    <location>
        <begin position="221"/>
        <end position="237"/>
    </location>
</feature>
<organism evidence="6 7">
    <name type="scientific">Planoprotostelium fungivorum</name>
    <dbReference type="NCBI Taxonomy" id="1890364"/>
    <lineage>
        <taxon>Eukaryota</taxon>
        <taxon>Amoebozoa</taxon>
        <taxon>Evosea</taxon>
        <taxon>Variosea</taxon>
        <taxon>Cavosteliida</taxon>
        <taxon>Cavosteliaceae</taxon>
        <taxon>Planoprotostelium</taxon>
    </lineage>
</organism>
<dbReference type="SUPFAM" id="SSF52540">
    <property type="entry name" value="P-loop containing nucleoside triphosphate hydrolases"/>
    <property type="match status" value="1"/>
</dbReference>
<evidence type="ECO:0000256" key="1">
    <source>
        <dbReference type="ARBA" id="ARBA00022741"/>
    </source>
</evidence>
<dbReference type="PROSITE" id="PS51192">
    <property type="entry name" value="HELICASE_ATP_BIND_1"/>
    <property type="match status" value="1"/>
</dbReference>
<dbReference type="GO" id="GO:0006289">
    <property type="term" value="P:nucleotide-excision repair"/>
    <property type="evidence" value="ECO:0007669"/>
    <property type="project" value="TreeGrafter"/>
</dbReference>
<proteinExistence type="predicted"/>
<dbReference type="Pfam" id="PF09369">
    <property type="entry name" value="MZB"/>
    <property type="match status" value="1"/>
</dbReference>
<dbReference type="InterPro" id="IPR001650">
    <property type="entry name" value="Helicase_C-like"/>
</dbReference>
<feature type="compositionally biased region" description="Basic and acidic residues" evidence="3">
    <location>
        <begin position="411"/>
        <end position="445"/>
    </location>
</feature>
<dbReference type="GO" id="GO:0043138">
    <property type="term" value="F:3'-5' DNA helicase activity"/>
    <property type="evidence" value="ECO:0007669"/>
    <property type="project" value="TreeGrafter"/>
</dbReference>
<dbReference type="SMART" id="SM00490">
    <property type="entry name" value="HELICc"/>
    <property type="match status" value="1"/>
</dbReference>
<dbReference type="Proteomes" id="UP000241769">
    <property type="component" value="Unassembled WGS sequence"/>
</dbReference>
<evidence type="ECO:0000313" key="6">
    <source>
        <dbReference type="EMBL" id="PRP82409.1"/>
    </source>
</evidence>
<dbReference type="GO" id="GO:0005634">
    <property type="term" value="C:nucleus"/>
    <property type="evidence" value="ECO:0007669"/>
    <property type="project" value="TreeGrafter"/>
</dbReference>
<dbReference type="InterPro" id="IPR014001">
    <property type="entry name" value="Helicase_ATP-bd"/>
</dbReference>
<feature type="compositionally biased region" description="Basic and acidic residues" evidence="3">
    <location>
        <begin position="285"/>
        <end position="298"/>
    </location>
</feature>
<dbReference type="PROSITE" id="PS51194">
    <property type="entry name" value="HELICASE_CTER"/>
    <property type="match status" value="1"/>
</dbReference>
<feature type="compositionally biased region" description="Low complexity" evidence="3">
    <location>
        <begin position="186"/>
        <end position="200"/>
    </location>
</feature>
<dbReference type="PANTHER" id="PTHR47957:SF3">
    <property type="entry name" value="ATP-DEPENDENT HELICASE HRQ1"/>
    <property type="match status" value="1"/>
</dbReference>
<accession>A0A2P6NEM5</accession>
<evidence type="ECO:0000259" key="4">
    <source>
        <dbReference type="PROSITE" id="PS51192"/>
    </source>
</evidence>
<dbReference type="Pfam" id="PF00270">
    <property type="entry name" value="DEAD"/>
    <property type="match status" value="1"/>
</dbReference>
<evidence type="ECO:0000259" key="5">
    <source>
        <dbReference type="PROSITE" id="PS51194"/>
    </source>
</evidence>
<evidence type="ECO:0000256" key="2">
    <source>
        <dbReference type="ARBA" id="ARBA00022840"/>
    </source>
</evidence>
<feature type="domain" description="Helicase C-terminal" evidence="5">
    <location>
        <begin position="723"/>
        <end position="872"/>
    </location>
</feature>
<keyword evidence="6" id="KW-0347">Helicase</keyword>
<keyword evidence="7" id="KW-1185">Reference proteome</keyword>
<evidence type="ECO:0000256" key="3">
    <source>
        <dbReference type="SAM" id="MobiDB-lite"/>
    </source>
</evidence>
<dbReference type="InterPro" id="IPR013083">
    <property type="entry name" value="Znf_RING/FYVE/PHD"/>
</dbReference>
<dbReference type="InterPro" id="IPR011545">
    <property type="entry name" value="DEAD/DEAH_box_helicase_dom"/>
</dbReference>
<dbReference type="InterPro" id="IPR018973">
    <property type="entry name" value="MZB"/>
</dbReference>
<sequence length="1310" mass="148036">MISSDSCISQLASSGNSQNSTEEDDFRCPICLQYPLNTNLETPCCNNRFTKFRTPNCPICRGPVRLSQCGPNKPIQRLINNLIRPCPHGCPQSIAVGNFSDHSQVCELATVPCPHSTLCREILRSKIRDHTRFQCPFRPNVTEDEVAIATAMRMEERERLEEPVDLSVLATPRVIRTIVAMPLPQPRSSPTSPFSSTSPLPRSPPVISPSVSWNVSSSFSITPPRTTSGVHNSNSAPAMNRRPPLSQTKLNGDGSLQRSAPCTPLRRTIERKTNPQKEMSQMTRGVDRGGQKVNRESDLVDLCDDGQRNKEKKSPTSDPARDFWTRKRQKTQDSPTASPASRATHSNNVFRPAERVQLVTKEEHMRNLTTGRYGMGLAHTQEQNRNVKRERPQQAPSDRFSLDLALMEAGRQEDTKRQNDHGSRVKEEVKGERRDEERGMVRRDSGQGVPVKLTRLPELDFRKVQEISHRSFRVIAMNRRKELVHVEIKPSRNAELRELPDELSEEMKIAMKAQGFHKIFSHQLSARTAALTKDENRTSTALYLFPLNALAKDQEEKLIQFNRMIDVEKRLKIVSLSGGVPMEERVRLFSDRVPDILVTNPDLLHHFLAKLKNSQFKNWSAFLKKLRFVVLDEAHTYSGILGCHVSNLIRRLYNTVDHLGGESHSIQFLIATATVGNSLEMASKLISRKEGSDKMQLISESGSAQPERTILCLAAQDRTSRIAAEIIIEWIQLGLKGIVFCNSINAVNSLSMYIRESPKYSEYSDQVRSYYSSMSNSLKVKTLDQLKTGVLKVIISTNALEAGVDIDVDACLLRGYPGSRMSFLQRMGRAGRRGPGLVIFLPNRDNALDFYFAEHPEALLGDDIEKVTFNAEYPGVKGRHIWCASVESGLSRDKLFQLFGNESTEELVRCLEEKGSVWIDKRKLKPKNKGTVEYAGRGMPHREFSLRGGKFDSEIEAWYRQKNKVMEKMSEGQALARLFPGAIFVSHDDDGKMLRFDVESLDINSKKATLVISKQPMDVLVVPNKETTVKILQKWGEKVFKMGGLSSEAELHITYGWGHVVSVVYGCEKKINRSGDDGDSVRGEKRVYDQPFQTSYEAPCLRFSLNAAARTMLNQRMKTMLPKLKEQYQEELDIMDRLEKIDNTEAAFVSIHSLIHQLIMTVPLVLLSTNDIEEAQLDADKCQGYLTDSCDGGTGVCERIFNHFMEFVEKGEELSSQCPHCDSQMGCAICLYIQYCNERNDCLVQKMGVSSMNLFEHTEVEEIVSPHSGRVASVKMEQVKEERVKAERVKEERREVMEDVMPKLEDTSQL</sequence>
<dbReference type="OrthoDB" id="18781at2759"/>
<dbReference type="Pfam" id="PF00271">
    <property type="entry name" value="Helicase_C"/>
    <property type="match status" value="1"/>
</dbReference>
<feature type="region of interest" description="Disordered" evidence="3">
    <location>
        <begin position="181"/>
        <end position="353"/>
    </location>
</feature>
<dbReference type="EMBL" id="MDYQ01000103">
    <property type="protein sequence ID" value="PRP82409.1"/>
    <property type="molecule type" value="Genomic_DNA"/>
</dbReference>
<feature type="compositionally biased region" description="Basic and acidic residues" evidence="3">
    <location>
        <begin position="305"/>
        <end position="325"/>
    </location>
</feature>
<dbReference type="InterPro" id="IPR027417">
    <property type="entry name" value="P-loop_NTPase"/>
</dbReference>
<reference evidence="6 7" key="1">
    <citation type="journal article" date="2018" name="Genome Biol. Evol.">
        <title>Multiple Roots of Fruiting Body Formation in Amoebozoa.</title>
        <authorList>
            <person name="Hillmann F."/>
            <person name="Forbes G."/>
            <person name="Novohradska S."/>
            <person name="Ferling I."/>
            <person name="Riege K."/>
            <person name="Groth M."/>
            <person name="Westermann M."/>
            <person name="Marz M."/>
            <person name="Spaller T."/>
            <person name="Winckler T."/>
            <person name="Schaap P."/>
            <person name="Glockner G."/>
        </authorList>
    </citation>
    <scope>NUCLEOTIDE SEQUENCE [LARGE SCALE GENOMIC DNA]</scope>
    <source>
        <strain evidence="6 7">Jena</strain>
    </source>
</reference>
<dbReference type="SMART" id="SM00487">
    <property type="entry name" value="DEXDc"/>
    <property type="match status" value="1"/>
</dbReference>
<dbReference type="STRING" id="1890364.A0A2P6NEM5"/>
<gene>
    <name evidence="6" type="ORF">PROFUN_10109</name>
</gene>
<keyword evidence="6" id="KW-0378">Hydrolase</keyword>
<keyword evidence="2" id="KW-0067">ATP-binding</keyword>
<name>A0A2P6NEM5_9EUKA</name>
<dbReference type="GO" id="GO:0005524">
    <property type="term" value="F:ATP binding"/>
    <property type="evidence" value="ECO:0007669"/>
    <property type="project" value="UniProtKB-KW"/>
</dbReference>
<feature type="region of interest" description="Disordered" evidence="3">
    <location>
        <begin position="411"/>
        <end position="446"/>
    </location>
</feature>
<dbReference type="PANTHER" id="PTHR47957">
    <property type="entry name" value="ATP-DEPENDENT HELICASE HRQ1"/>
    <property type="match status" value="1"/>
</dbReference>
<dbReference type="FunCoup" id="A0A2P6NEM5">
    <property type="interactions" value="27"/>
</dbReference>
<comment type="caution">
    <text evidence="6">The sequence shown here is derived from an EMBL/GenBank/DDBJ whole genome shotgun (WGS) entry which is preliminary data.</text>
</comment>
<evidence type="ECO:0000313" key="7">
    <source>
        <dbReference type="Proteomes" id="UP000241769"/>
    </source>
</evidence>
<dbReference type="InParanoid" id="A0A2P6NEM5"/>
<dbReference type="Gene3D" id="3.40.50.300">
    <property type="entry name" value="P-loop containing nucleotide triphosphate hydrolases"/>
    <property type="match status" value="2"/>
</dbReference>
<dbReference type="SUPFAM" id="SSF49599">
    <property type="entry name" value="TRAF domain-like"/>
    <property type="match status" value="1"/>
</dbReference>
<feature type="compositionally biased region" description="Polar residues" evidence="3">
    <location>
        <begin position="332"/>
        <end position="349"/>
    </location>
</feature>
<dbReference type="GO" id="GO:0003676">
    <property type="term" value="F:nucleic acid binding"/>
    <property type="evidence" value="ECO:0007669"/>
    <property type="project" value="InterPro"/>
</dbReference>
<feature type="domain" description="Helicase ATP-binding" evidence="4">
    <location>
        <begin position="499"/>
        <end position="693"/>
    </location>
</feature>
<dbReference type="GO" id="GO:0036297">
    <property type="term" value="P:interstrand cross-link repair"/>
    <property type="evidence" value="ECO:0007669"/>
    <property type="project" value="TreeGrafter"/>
</dbReference>
<feature type="compositionally biased region" description="Polar residues" evidence="3">
    <location>
        <begin position="245"/>
        <end position="260"/>
    </location>
</feature>